<comment type="caution">
    <text evidence="2">The sequence shown here is derived from an EMBL/GenBank/DDBJ whole genome shotgun (WGS) entry which is preliminary data.</text>
</comment>
<dbReference type="Pfam" id="PF14121">
    <property type="entry name" value="Porin_10"/>
    <property type="match status" value="1"/>
</dbReference>
<feature type="chain" id="PRO_5014151222" evidence="1">
    <location>
        <begin position="22"/>
        <end position="717"/>
    </location>
</feature>
<organism evidence="2 3">
    <name type="scientific">Mucilaginibacter auburnensis</name>
    <dbReference type="NCBI Taxonomy" id="1457233"/>
    <lineage>
        <taxon>Bacteria</taxon>
        <taxon>Pseudomonadati</taxon>
        <taxon>Bacteroidota</taxon>
        <taxon>Sphingobacteriia</taxon>
        <taxon>Sphingobacteriales</taxon>
        <taxon>Sphingobacteriaceae</taxon>
        <taxon>Mucilaginibacter</taxon>
    </lineage>
</organism>
<dbReference type="AlphaFoldDB" id="A0A2H9VUS2"/>
<name>A0A2H9VUS2_9SPHI</name>
<protein>
    <submittedName>
        <fullName evidence="2">Putative beta-barrel porin</fullName>
    </submittedName>
</protein>
<reference evidence="2 3" key="1">
    <citation type="submission" date="2017-11" db="EMBL/GenBank/DDBJ databases">
        <title>Genomic Encyclopedia of Archaeal and Bacterial Type Strains, Phase II (KMG-II): From Individual Species to Whole Genera.</title>
        <authorList>
            <person name="Goeker M."/>
        </authorList>
    </citation>
    <scope>NUCLEOTIDE SEQUENCE [LARGE SCALE GENOMIC DNA]</scope>
    <source>
        <strain evidence="2 3">DSM 28175</strain>
    </source>
</reference>
<gene>
    <name evidence="2" type="ORF">CLV57_1588</name>
</gene>
<evidence type="ECO:0000313" key="3">
    <source>
        <dbReference type="Proteomes" id="UP000242687"/>
    </source>
</evidence>
<proteinExistence type="predicted"/>
<keyword evidence="1" id="KW-0732">Signal</keyword>
<evidence type="ECO:0000313" key="2">
    <source>
        <dbReference type="EMBL" id="PJJ84574.1"/>
    </source>
</evidence>
<dbReference type="EMBL" id="PGFJ01000001">
    <property type="protein sequence ID" value="PJJ84574.1"/>
    <property type="molecule type" value="Genomic_DNA"/>
</dbReference>
<feature type="signal peptide" evidence="1">
    <location>
        <begin position="1"/>
        <end position="21"/>
    </location>
</feature>
<accession>A0A2H9VUS2</accession>
<dbReference type="Proteomes" id="UP000242687">
    <property type="component" value="Unassembled WGS sequence"/>
</dbReference>
<evidence type="ECO:0000256" key="1">
    <source>
        <dbReference type="SAM" id="SignalP"/>
    </source>
</evidence>
<sequence length="717" mass="82546">MPDRKLVLFLFLCLFCTAALAQNMPPYNNGGYNNGGYNNNGNYNNDPRYRTNNFNDTSRTNSGKPLTTSQMIDTLRKREKQRMDSVIFNTRFIKITNEALLRDSTQLFPLDTSLTDFENYNPLFYARNPKISLDGTMGRMARPLLFEPRKTIGFDVGQYGLEPWLFTTDDVYYFNARVPYTLLTMVASGSKEQYFKAFHTQNVKPNWNVGFHLSFMGSNGTYANNRILGQNVSNFTGNIFSWYESTNKRYNLLSTVIFNNLKSPETGSILNETLFTSSTGSFDKGTERVRLPNSFANWRQTQLHIKQFYYVGRIDTTVVKNKSAANILPTQRLSHTLNISQNKYIYQQGDQDVYHVFPDYYFSSNRTKDSLTVNHIQNEFSYSFYLRGKSNEFVKNEFKLDVGLTHDLYNYNQFVVDTVLNQEGVKVVLPQKQQQANFQNITLNGRASYRLSDKINLQASVNQIVVGRNFGDFLYDAKLLLSGNQKTGRIILNAYQQSSSPSLVATSWITNHYIFNNKFANQKTTALSFNYINDALAFDVKAEYFLLNDYIYYEASPGGIDAHPVQLTNPANLLKISVGKNIEFGNWHFDNFVVYQKTDYQKTLRVPELYTYSSLYLNSFLFKVLRTSTGITVRYNTQYTAPSYAVGLGQFYNGADVTFASYPFATVFLKANIKNTDLLVMYDYANQGLFSKGYYTVNRYPQLDAMLKFGVRWNFYQ</sequence>
<keyword evidence="3" id="KW-1185">Reference proteome</keyword>
<dbReference type="InterPro" id="IPR025631">
    <property type="entry name" value="Porin_10"/>
</dbReference>